<proteinExistence type="predicted"/>
<keyword evidence="2" id="KW-0808">Transferase</keyword>
<evidence type="ECO:0000313" key="3">
    <source>
        <dbReference type="Proteomes" id="UP000473278"/>
    </source>
</evidence>
<dbReference type="SUPFAM" id="SSF53756">
    <property type="entry name" value="UDP-Glycosyltransferase/glycogen phosphorylase"/>
    <property type="match status" value="1"/>
</dbReference>
<dbReference type="Proteomes" id="UP000473278">
    <property type="component" value="Unassembled WGS sequence"/>
</dbReference>
<dbReference type="RefSeq" id="WP_165141219.1">
    <property type="nucleotide sequence ID" value="NZ_JAALLT010000002.1"/>
</dbReference>
<dbReference type="InterPro" id="IPR001296">
    <property type="entry name" value="Glyco_trans_1"/>
</dbReference>
<name>A0A6M1T1P8_9BACT</name>
<accession>A0A6M1T1P8</accession>
<dbReference type="Pfam" id="PF00534">
    <property type="entry name" value="Glycos_transf_1"/>
    <property type="match status" value="1"/>
</dbReference>
<sequence>MNKVCLVIHSLGIGGMERVMSQLADNFSSREKTIVDLILIGRKREIAYSLSSSIKIHRPPFQFDDNWRTIDTLRTIWFLRQKVKEIAPDTVLSFGEYWNNLVLLSLLGLSYPLFISDRSEPGKDLGKFQNFLRNSLYPKAAGYIAQTTHAKKACISNGWNSNIKVIGNPIMDIQPKSKVEKDNIVLSVGRLIKTKHFDQLIKMFVKLDIPGWKLVIVGGDAKKLSLSEDLKNLVNELGAESSVFLEGEQKEIDVYYQKSKIFAFTSSSEGFPNVIGEALSAGLPVVSYDCVAGPSDLIEDGENGYLVPLFDQETFKQKLKLLMEYEELRNIMGLKSAKYIKVYSKKNVADQFYKFITGCA</sequence>
<dbReference type="EMBL" id="JAALLT010000002">
    <property type="protein sequence ID" value="NGP76677.1"/>
    <property type="molecule type" value="Genomic_DNA"/>
</dbReference>
<reference evidence="2 3" key="1">
    <citation type="submission" date="2020-02" db="EMBL/GenBank/DDBJ databases">
        <title>Balneolaceae bacterium YR4-1, complete genome.</title>
        <authorList>
            <person name="Li Y."/>
            <person name="Wu S."/>
        </authorList>
    </citation>
    <scope>NUCLEOTIDE SEQUENCE [LARGE SCALE GENOMIC DNA]</scope>
    <source>
        <strain evidence="2 3">YR4-1</strain>
    </source>
</reference>
<dbReference type="AlphaFoldDB" id="A0A6M1T1P8"/>
<comment type="caution">
    <text evidence="2">The sequence shown here is derived from an EMBL/GenBank/DDBJ whole genome shotgun (WGS) entry which is preliminary data.</text>
</comment>
<gene>
    <name evidence="2" type="ORF">G3570_08535</name>
</gene>
<dbReference type="Gene3D" id="3.40.50.2000">
    <property type="entry name" value="Glycogen Phosphorylase B"/>
    <property type="match status" value="2"/>
</dbReference>
<protein>
    <submittedName>
        <fullName evidence="2">Glycosyltransferase family 4 protein</fullName>
    </submittedName>
</protein>
<dbReference type="GO" id="GO:0016757">
    <property type="term" value="F:glycosyltransferase activity"/>
    <property type="evidence" value="ECO:0007669"/>
    <property type="project" value="InterPro"/>
</dbReference>
<dbReference type="PANTHER" id="PTHR12526">
    <property type="entry name" value="GLYCOSYLTRANSFERASE"/>
    <property type="match status" value="1"/>
</dbReference>
<evidence type="ECO:0000259" key="1">
    <source>
        <dbReference type="Pfam" id="PF00534"/>
    </source>
</evidence>
<keyword evidence="3" id="KW-1185">Reference proteome</keyword>
<organism evidence="2 3">
    <name type="scientific">Halalkalibaculum roseum</name>
    <dbReference type="NCBI Taxonomy" id="2709311"/>
    <lineage>
        <taxon>Bacteria</taxon>
        <taxon>Pseudomonadati</taxon>
        <taxon>Balneolota</taxon>
        <taxon>Balneolia</taxon>
        <taxon>Balneolales</taxon>
        <taxon>Balneolaceae</taxon>
        <taxon>Halalkalibaculum</taxon>
    </lineage>
</organism>
<feature type="domain" description="Glycosyl transferase family 1" evidence="1">
    <location>
        <begin position="175"/>
        <end position="333"/>
    </location>
</feature>
<evidence type="ECO:0000313" key="2">
    <source>
        <dbReference type="EMBL" id="NGP76677.1"/>
    </source>
</evidence>